<sequence>DDLGDSGFRDSSLEVGGFKGGGNRGSSSGSREICNEQKKLCLVVAL</sequence>
<dbReference type="EMBL" id="CAJVQB010052438">
    <property type="protein sequence ID" value="CAG8835895.1"/>
    <property type="molecule type" value="Genomic_DNA"/>
</dbReference>
<evidence type="ECO:0000256" key="1">
    <source>
        <dbReference type="SAM" id="MobiDB-lite"/>
    </source>
</evidence>
<proteinExistence type="predicted"/>
<feature type="non-terminal residue" evidence="2">
    <location>
        <position position="46"/>
    </location>
</feature>
<protein>
    <submittedName>
        <fullName evidence="2">15180_t:CDS:1</fullName>
    </submittedName>
</protein>
<name>A0ABN7WP70_GIGMA</name>
<keyword evidence="3" id="KW-1185">Reference proteome</keyword>
<reference evidence="2 3" key="1">
    <citation type="submission" date="2021-06" db="EMBL/GenBank/DDBJ databases">
        <authorList>
            <person name="Kallberg Y."/>
            <person name="Tangrot J."/>
            <person name="Rosling A."/>
        </authorList>
    </citation>
    <scope>NUCLEOTIDE SEQUENCE [LARGE SCALE GENOMIC DNA]</scope>
    <source>
        <strain evidence="2 3">120-4 pot B 10/14</strain>
    </source>
</reference>
<comment type="caution">
    <text evidence="2">The sequence shown here is derived from an EMBL/GenBank/DDBJ whole genome shotgun (WGS) entry which is preliminary data.</text>
</comment>
<feature type="non-terminal residue" evidence="2">
    <location>
        <position position="1"/>
    </location>
</feature>
<accession>A0ABN7WP70</accession>
<feature type="region of interest" description="Disordered" evidence="1">
    <location>
        <begin position="1"/>
        <end position="33"/>
    </location>
</feature>
<gene>
    <name evidence="2" type="ORF">GMARGA_LOCUS32779</name>
</gene>
<evidence type="ECO:0000313" key="3">
    <source>
        <dbReference type="Proteomes" id="UP000789901"/>
    </source>
</evidence>
<dbReference type="Proteomes" id="UP000789901">
    <property type="component" value="Unassembled WGS sequence"/>
</dbReference>
<evidence type="ECO:0000313" key="2">
    <source>
        <dbReference type="EMBL" id="CAG8835895.1"/>
    </source>
</evidence>
<organism evidence="2 3">
    <name type="scientific">Gigaspora margarita</name>
    <dbReference type="NCBI Taxonomy" id="4874"/>
    <lineage>
        <taxon>Eukaryota</taxon>
        <taxon>Fungi</taxon>
        <taxon>Fungi incertae sedis</taxon>
        <taxon>Mucoromycota</taxon>
        <taxon>Glomeromycotina</taxon>
        <taxon>Glomeromycetes</taxon>
        <taxon>Diversisporales</taxon>
        <taxon>Gigasporaceae</taxon>
        <taxon>Gigaspora</taxon>
    </lineage>
</organism>